<dbReference type="Pfam" id="PF13947">
    <property type="entry name" value="GUB_WAK_bind"/>
    <property type="match status" value="1"/>
</dbReference>
<dbReference type="HOGENOM" id="CLU_000288_43_5_1"/>
<evidence type="ECO:0000256" key="17">
    <source>
        <dbReference type="ARBA" id="ARBA00047951"/>
    </source>
</evidence>
<keyword evidence="25" id="KW-1185">Reference proteome</keyword>
<evidence type="ECO:0000256" key="6">
    <source>
        <dbReference type="ARBA" id="ARBA00022692"/>
    </source>
</evidence>
<dbReference type="PROSITE" id="PS01187">
    <property type="entry name" value="EGF_CA"/>
    <property type="match status" value="1"/>
</dbReference>
<dbReference type="Gramene" id="EOY16484">
    <property type="protein sequence ID" value="EOY16484"/>
    <property type="gene ID" value="TCM_035258"/>
</dbReference>
<dbReference type="InterPro" id="IPR000152">
    <property type="entry name" value="EGF-type_Asp/Asn_hydroxyl_site"/>
</dbReference>
<keyword evidence="15" id="KW-0325">Glycoprotein</keyword>
<evidence type="ECO:0000259" key="22">
    <source>
        <dbReference type="PROSITE" id="PS50011"/>
    </source>
</evidence>
<keyword evidence="7" id="KW-0732">Signal</keyword>
<keyword evidence="13 21" id="KW-0472">Membrane</keyword>
<dbReference type="GO" id="GO:0005524">
    <property type="term" value="F:ATP binding"/>
    <property type="evidence" value="ECO:0007669"/>
    <property type="project" value="UniProtKB-UniRule"/>
</dbReference>
<dbReference type="InterPro" id="IPR045274">
    <property type="entry name" value="WAK-like"/>
</dbReference>
<feature type="transmembrane region" description="Helical" evidence="21">
    <location>
        <begin position="420"/>
        <end position="442"/>
    </location>
</feature>
<keyword evidence="6 21" id="KW-0812">Transmembrane</keyword>
<dbReference type="GO" id="GO:0005509">
    <property type="term" value="F:calcium ion binding"/>
    <property type="evidence" value="ECO:0007669"/>
    <property type="project" value="InterPro"/>
</dbReference>
<keyword evidence="10 24" id="KW-0418">Kinase</keyword>
<dbReference type="GO" id="GO:0005886">
    <property type="term" value="C:plasma membrane"/>
    <property type="evidence" value="ECO:0000318"/>
    <property type="project" value="GO_Central"/>
</dbReference>
<evidence type="ECO:0000256" key="1">
    <source>
        <dbReference type="ARBA" id="ARBA00004479"/>
    </source>
</evidence>
<evidence type="ECO:0000256" key="5">
    <source>
        <dbReference type="ARBA" id="ARBA00022679"/>
    </source>
</evidence>
<dbReference type="PROSITE" id="PS50011">
    <property type="entry name" value="PROTEIN_KINASE_DOM"/>
    <property type="match status" value="1"/>
</dbReference>
<dbReference type="PANTHER" id="PTHR27005">
    <property type="entry name" value="WALL-ASSOCIATED RECEPTOR KINASE-LIKE 21"/>
    <property type="match status" value="1"/>
</dbReference>
<name>A0A061FPM4_THECC</name>
<dbReference type="InterPro" id="IPR001881">
    <property type="entry name" value="EGF-like_Ca-bd_dom"/>
</dbReference>
<dbReference type="CDD" id="cd14066">
    <property type="entry name" value="STKc_IRAK"/>
    <property type="match status" value="1"/>
</dbReference>
<dbReference type="PANTHER" id="PTHR27005:SF468">
    <property type="entry name" value="OS01G0310500 PROTEIN"/>
    <property type="match status" value="1"/>
</dbReference>
<dbReference type="SUPFAM" id="SSF57196">
    <property type="entry name" value="EGF/Laminin"/>
    <property type="match status" value="1"/>
</dbReference>
<dbReference type="InParanoid" id="A0A061FPM4"/>
<reference evidence="24 25" key="1">
    <citation type="journal article" date="2013" name="Genome Biol.">
        <title>The genome sequence of the most widely cultivated cacao type and its use to identify candidate genes regulating pod color.</title>
        <authorList>
            <person name="Motamayor J.C."/>
            <person name="Mockaitis K."/>
            <person name="Schmutz J."/>
            <person name="Haiminen N."/>
            <person name="Iii D.L."/>
            <person name="Cornejo O."/>
            <person name="Findley S.D."/>
            <person name="Zheng P."/>
            <person name="Utro F."/>
            <person name="Royaert S."/>
            <person name="Saski C."/>
            <person name="Jenkins J."/>
            <person name="Podicheti R."/>
            <person name="Zhao M."/>
            <person name="Scheffler B.E."/>
            <person name="Stack J.C."/>
            <person name="Feltus F.A."/>
            <person name="Mustiga G.M."/>
            <person name="Amores F."/>
            <person name="Phillips W."/>
            <person name="Marelli J.P."/>
            <person name="May G.D."/>
            <person name="Shapiro H."/>
            <person name="Ma J."/>
            <person name="Bustamante C.D."/>
            <person name="Schnell R.J."/>
            <person name="Main D."/>
            <person name="Gilbert D."/>
            <person name="Parida L."/>
            <person name="Kuhn D.N."/>
        </authorList>
    </citation>
    <scope>NUCLEOTIDE SEQUENCE [LARGE SCALE GENOMIC DNA]</scope>
    <source>
        <strain evidence="25">cv. Matina 1-6</strain>
    </source>
</reference>
<evidence type="ECO:0000256" key="15">
    <source>
        <dbReference type="ARBA" id="ARBA00023180"/>
    </source>
</evidence>
<evidence type="ECO:0000256" key="7">
    <source>
        <dbReference type="ARBA" id="ARBA00022729"/>
    </source>
</evidence>
<dbReference type="GO" id="GO:0007166">
    <property type="term" value="P:cell surface receptor signaling pathway"/>
    <property type="evidence" value="ECO:0000318"/>
    <property type="project" value="GO_Central"/>
</dbReference>
<dbReference type="eggNOG" id="ENOG502QQPF">
    <property type="taxonomic scope" value="Eukaryota"/>
</dbReference>
<evidence type="ECO:0000259" key="23">
    <source>
        <dbReference type="PROSITE" id="PS50026"/>
    </source>
</evidence>
<dbReference type="FunFam" id="2.10.25.10:FF:000628">
    <property type="entry name" value="Wall-associated receptor kinase 2"/>
    <property type="match status" value="1"/>
</dbReference>
<feature type="binding site" evidence="20">
    <location>
        <position position="521"/>
    </location>
    <ligand>
        <name>ATP</name>
        <dbReference type="ChEBI" id="CHEBI:30616"/>
    </ligand>
</feature>
<dbReference type="PROSITE" id="PS00010">
    <property type="entry name" value="ASX_HYDROXYL"/>
    <property type="match status" value="1"/>
</dbReference>
<evidence type="ECO:0000256" key="20">
    <source>
        <dbReference type="PROSITE-ProRule" id="PRU10141"/>
    </source>
</evidence>
<dbReference type="InterPro" id="IPR008271">
    <property type="entry name" value="Ser/Thr_kinase_AS"/>
</dbReference>
<keyword evidence="3 19" id="KW-0245">EGF-like domain</keyword>
<dbReference type="FunFam" id="1.10.510.10:FF:000084">
    <property type="entry name" value="Wall-associated receptor kinase 2"/>
    <property type="match status" value="1"/>
</dbReference>
<keyword evidence="9 20" id="KW-0547">Nucleotide-binding</keyword>
<dbReference type="InterPro" id="IPR049883">
    <property type="entry name" value="NOTCH1_EGF-like"/>
</dbReference>
<comment type="subcellular location">
    <subcellularLocation>
        <location evidence="1">Membrane</location>
        <topology evidence="1">Single-pass type I membrane protein</topology>
    </subcellularLocation>
</comment>
<keyword evidence="11 20" id="KW-0067">ATP-binding</keyword>
<feature type="disulfide bond" evidence="19">
    <location>
        <begin position="331"/>
        <end position="348"/>
    </location>
</feature>
<dbReference type="GO" id="GO:0004674">
    <property type="term" value="F:protein serine/threonine kinase activity"/>
    <property type="evidence" value="ECO:0007669"/>
    <property type="project" value="UniProtKB-KW"/>
</dbReference>
<dbReference type="Proteomes" id="UP000026915">
    <property type="component" value="Chromosome 8"/>
</dbReference>
<evidence type="ECO:0000256" key="2">
    <source>
        <dbReference type="ARBA" id="ARBA00022527"/>
    </source>
</evidence>
<dbReference type="InterPro" id="IPR000742">
    <property type="entry name" value="EGF"/>
</dbReference>
<dbReference type="Gene3D" id="3.30.200.20">
    <property type="entry name" value="Phosphorylase Kinase, domain 1"/>
    <property type="match status" value="1"/>
</dbReference>
<dbReference type="FunFam" id="3.30.200.20:FF:000043">
    <property type="entry name" value="Wall-associated receptor kinase 2"/>
    <property type="match status" value="1"/>
</dbReference>
<evidence type="ECO:0000256" key="8">
    <source>
        <dbReference type="ARBA" id="ARBA00022737"/>
    </source>
</evidence>
<feature type="domain" description="Protein kinase" evidence="22">
    <location>
        <begin position="492"/>
        <end position="774"/>
    </location>
</feature>
<dbReference type="AlphaFoldDB" id="A0A061FPM4"/>
<keyword evidence="8" id="KW-0677">Repeat</keyword>
<evidence type="ECO:0000256" key="10">
    <source>
        <dbReference type="ARBA" id="ARBA00022777"/>
    </source>
</evidence>
<dbReference type="SMART" id="SM00181">
    <property type="entry name" value="EGF"/>
    <property type="match status" value="2"/>
</dbReference>
<evidence type="ECO:0000256" key="13">
    <source>
        <dbReference type="ARBA" id="ARBA00023136"/>
    </source>
</evidence>
<evidence type="ECO:0000313" key="24">
    <source>
        <dbReference type="EMBL" id="EOY16484.1"/>
    </source>
</evidence>
<evidence type="ECO:0000256" key="14">
    <source>
        <dbReference type="ARBA" id="ARBA00023157"/>
    </source>
</evidence>
<dbReference type="PROSITE" id="PS00107">
    <property type="entry name" value="PROTEIN_KINASE_ATP"/>
    <property type="match status" value="1"/>
</dbReference>
<protein>
    <submittedName>
        <fullName evidence="24">Wall-associated kinase 2, putative</fullName>
    </submittedName>
</protein>
<evidence type="ECO:0000256" key="11">
    <source>
        <dbReference type="ARBA" id="ARBA00022840"/>
    </source>
</evidence>
<dbReference type="PROSITE" id="PS50026">
    <property type="entry name" value="EGF_3"/>
    <property type="match status" value="2"/>
</dbReference>
<keyword evidence="2" id="KW-0723">Serine/threonine-protein kinase</keyword>
<keyword evidence="14 19" id="KW-1015">Disulfide bond</keyword>
<evidence type="ECO:0000256" key="21">
    <source>
        <dbReference type="SAM" id="Phobius"/>
    </source>
</evidence>
<dbReference type="Gene3D" id="1.10.510.10">
    <property type="entry name" value="Transferase(Phosphotransferase) domain 1"/>
    <property type="match status" value="1"/>
</dbReference>
<feature type="domain" description="EGF-like" evidence="23">
    <location>
        <begin position="320"/>
        <end position="365"/>
    </location>
</feature>
<evidence type="ECO:0000313" key="25">
    <source>
        <dbReference type="Proteomes" id="UP000026915"/>
    </source>
</evidence>
<dbReference type="Pfam" id="PF00069">
    <property type="entry name" value="Pkinase"/>
    <property type="match status" value="1"/>
</dbReference>
<dbReference type="EMBL" id="CM001886">
    <property type="protein sequence ID" value="EOY16484.1"/>
    <property type="molecule type" value="Genomic_DNA"/>
</dbReference>
<dbReference type="SMART" id="SM00179">
    <property type="entry name" value="EGF_CA"/>
    <property type="match status" value="1"/>
</dbReference>
<evidence type="ECO:0000256" key="3">
    <source>
        <dbReference type="ARBA" id="ARBA00022536"/>
    </source>
</evidence>
<dbReference type="GO" id="GO:0030247">
    <property type="term" value="F:polysaccharide binding"/>
    <property type="evidence" value="ECO:0007669"/>
    <property type="project" value="InterPro"/>
</dbReference>
<dbReference type="InterPro" id="IPR018097">
    <property type="entry name" value="EGF_Ca-bd_CS"/>
</dbReference>
<evidence type="ECO:0000256" key="9">
    <source>
        <dbReference type="ARBA" id="ARBA00022741"/>
    </source>
</evidence>
<dbReference type="FunFam" id="2.10.25.10:FF:000038">
    <property type="entry name" value="Fibrillin 2"/>
    <property type="match status" value="1"/>
</dbReference>
<dbReference type="InterPro" id="IPR017441">
    <property type="entry name" value="Protein_kinase_ATP_BS"/>
</dbReference>
<dbReference type="InterPro" id="IPR025287">
    <property type="entry name" value="WAK_GUB"/>
</dbReference>
<dbReference type="InterPro" id="IPR000719">
    <property type="entry name" value="Prot_kinase_dom"/>
</dbReference>
<gene>
    <name evidence="24" type="ORF">TCM_035258</name>
</gene>
<dbReference type="InterPro" id="IPR011009">
    <property type="entry name" value="Kinase-like_dom_sf"/>
</dbReference>
<sequence>MVTSVYSSIYKSLNNLLAEVSQQMIPWTLCKACQINDINKLTVYCLSDDLVFPMCCYMEGREIFCSTCAQKHIEMEAAMRVQGRAWHLALIGLLLAAAAAESTPIAKPGCQDICGNVSIPYPFGTTEDCYFNEDFFINCTSSDPPRAFLRRSNIEVKNITLEGKLPIMQFIAHDCYNKSGSPVANNDPFLSLSRFIISDTDNIFVAVGCDTEATIQGIQGEKGYTTGCISKCDSIDYVANYTCSGIGCCQTSIAKGVSYFNISVGSYNNHNDVWEFNPCSYAFVVEKNKFNFTSSYLRDLHDVEMLPMVLDWSIGNETCKTVEAKIMRYACQGNSTCYDVDNGSGYRCKCFEGYQGNPYLPSGCQDIDECKDPNLNNCEKICENTKGNYTCKCPKGYHGDGRKDGEGCVAIRSRSLVVELTVGIGVGITILLTGSTWLFWAFKKWKLIKLKEKFFRKNGGLMLQQELSRRDYSTGTAKIFSAEELEKATNNYEESRILGRGGYGTVYKGTLTDGRIVAIKKSQVVDESQIDQFINEVVVLSQINHRNVVKLLGCCLETEVPLLVYEYITNGTLFEHIHDKSKTSSMTWETRLSIAAETAGVLSYLHSSASTPIIHRDVKSTNILLDDSYTAKVSDFGASRLVPLDQAGLSTVVQGTLGYLDPEYLHTSQLTEKSDVYSFGVVLIELLTGQRALSFERPEKERNLAMYFVSALKEDRLVRILEDCIVHEAKSEQLKEVANLAKRCVRVKGEERPTMKEVAMELEGLRIMVKHPWANDELNLEETEHLLGKPFEKGGSSGSMNATYDSMRNHVLLQVRDGR</sequence>
<organism evidence="24 25">
    <name type="scientific">Theobroma cacao</name>
    <name type="common">Cacao</name>
    <name type="synonym">Cocoa</name>
    <dbReference type="NCBI Taxonomy" id="3641"/>
    <lineage>
        <taxon>Eukaryota</taxon>
        <taxon>Viridiplantae</taxon>
        <taxon>Streptophyta</taxon>
        <taxon>Embryophyta</taxon>
        <taxon>Tracheophyta</taxon>
        <taxon>Spermatophyta</taxon>
        <taxon>Magnoliopsida</taxon>
        <taxon>eudicotyledons</taxon>
        <taxon>Gunneridae</taxon>
        <taxon>Pentapetalae</taxon>
        <taxon>rosids</taxon>
        <taxon>malvids</taxon>
        <taxon>Malvales</taxon>
        <taxon>Malvaceae</taxon>
        <taxon>Byttnerioideae</taxon>
        <taxon>Theobroma</taxon>
    </lineage>
</organism>
<dbReference type="FunCoup" id="A0A061FPM4">
    <property type="interactions" value="182"/>
</dbReference>
<dbReference type="SUPFAM" id="SSF56112">
    <property type="entry name" value="Protein kinase-like (PK-like)"/>
    <property type="match status" value="1"/>
</dbReference>
<evidence type="ECO:0000256" key="12">
    <source>
        <dbReference type="ARBA" id="ARBA00022989"/>
    </source>
</evidence>
<comment type="catalytic activity">
    <reaction evidence="17">
        <text>L-threonyl-[protein] + ATP = O-phospho-L-threonyl-[protein] + ADP + H(+)</text>
        <dbReference type="Rhea" id="RHEA:46608"/>
        <dbReference type="Rhea" id="RHEA-COMP:11060"/>
        <dbReference type="Rhea" id="RHEA-COMP:11605"/>
        <dbReference type="ChEBI" id="CHEBI:15378"/>
        <dbReference type="ChEBI" id="CHEBI:30013"/>
        <dbReference type="ChEBI" id="CHEBI:30616"/>
        <dbReference type="ChEBI" id="CHEBI:61977"/>
        <dbReference type="ChEBI" id="CHEBI:456216"/>
    </reaction>
</comment>
<evidence type="ECO:0000256" key="18">
    <source>
        <dbReference type="ARBA" id="ARBA00058961"/>
    </source>
</evidence>
<dbReference type="CDD" id="cd00053">
    <property type="entry name" value="EGF"/>
    <property type="match status" value="1"/>
</dbReference>
<keyword evidence="5" id="KW-0808">Transferase</keyword>
<dbReference type="Gene3D" id="2.10.25.10">
    <property type="entry name" value="Laminin"/>
    <property type="match status" value="2"/>
</dbReference>
<comment type="function">
    <text evidence="18">Serine/threonine-protein kinase that may function as a signaling receptor of extracellular matrix component. Binding to pectin may have significance in the control of cell expansion, morphogenesis and development.</text>
</comment>
<proteinExistence type="predicted"/>
<keyword evidence="12 21" id="KW-1133">Transmembrane helix</keyword>
<feature type="domain" description="EGF-like" evidence="23">
    <location>
        <begin position="366"/>
        <end position="400"/>
    </location>
</feature>
<comment type="catalytic activity">
    <reaction evidence="16">
        <text>L-seryl-[protein] + ATP = O-phospho-L-seryl-[protein] + ADP + H(+)</text>
        <dbReference type="Rhea" id="RHEA:17989"/>
        <dbReference type="Rhea" id="RHEA-COMP:9863"/>
        <dbReference type="Rhea" id="RHEA-COMP:11604"/>
        <dbReference type="ChEBI" id="CHEBI:15378"/>
        <dbReference type="ChEBI" id="CHEBI:29999"/>
        <dbReference type="ChEBI" id="CHEBI:30616"/>
        <dbReference type="ChEBI" id="CHEBI:83421"/>
        <dbReference type="ChEBI" id="CHEBI:456216"/>
    </reaction>
</comment>
<evidence type="ECO:0000256" key="16">
    <source>
        <dbReference type="ARBA" id="ARBA00047558"/>
    </source>
</evidence>
<dbReference type="OMA" id="WHLALVC"/>
<accession>A0A061FPM4</accession>
<comment type="caution">
    <text evidence="19">Lacks conserved residue(s) required for the propagation of feature annotation.</text>
</comment>
<dbReference type="PROSITE" id="PS00108">
    <property type="entry name" value="PROTEIN_KINASE_ST"/>
    <property type="match status" value="1"/>
</dbReference>
<evidence type="ECO:0000256" key="4">
    <source>
        <dbReference type="ARBA" id="ARBA00022553"/>
    </source>
</evidence>
<evidence type="ECO:0000256" key="19">
    <source>
        <dbReference type="PROSITE-ProRule" id="PRU00076"/>
    </source>
</evidence>
<dbReference type="SMART" id="SM00220">
    <property type="entry name" value="S_TKc"/>
    <property type="match status" value="1"/>
</dbReference>
<keyword evidence="4" id="KW-0597">Phosphoprotein</keyword>
<dbReference type="Pfam" id="PF07645">
    <property type="entry name" value="EGF_CA"/>
    <property type="match status" value="1"/>
</dbReference>
<dbReference type="CDD" id="cd00054">
    <property type="entry name" value="EGF_CA"/>
    <property type="match status" value="1"/>
</dbReference>